<evidence type="ECO:0000259" key="12">
    <source>
        <dbReference type="PROSITE" id="PS50850"/>
    </source>
</evidence>
<evidence type="ECO:0000313" key="14">
    <source>
        <dbReference type="Proteomes" id="UP001143463"/>
    </source>
</evidence>
<evidence type="ECO:0000256" key="2">
    <source>
        <dbReference type="ARBA" id="ARBA00008240"/>
    </source>
</evidence>
<evidence type="ECO:0000256" key="11">
    <source>
        <dbReference type="SAM" id="Phobius"/>
    </source>
</evidence>
<evidence type="ECO:0000256" key="9">
    <source>
        <dbReference type="ARBA" id="ARBA00037295"/>
    </source>
</evidence>
<dbReference type="InterPro" id="IPR036259">
    <property type="entry name" value="MFS_trans_sf"/>
</dbReference>
<dbReference type="PANTHER" id="PTHR43045:SF1">
    <property type="entry name" value="SHIKIMATE TRANSPORTER"/>
    <property type="match status" value="1"/>
</dbReference>
<feature type="transmembrane region" description="Helical" evidence="11">
    <location>
        <begin position="197"/>
        <end position="216"/>
    </location>
</feature>
<keyword evidence="6" id="KW-0769">Symport</keyword>
<keyword evidence="4" id="KW-1003">Cell membrane</keyword>
<dbReference type="Pfam" id="PF07690">
    <property type="entry name" value="MFS_1"/>
    <property type="match status" value="1"/>
</dbReference>
<feature type="transmembrane region" description="Helical" evidence="11">
    <location>
        <begin position="127"/>
        <end position="147"/>
    </location>
</feature>
<evidence type="ECO:0000256" key="3">
    <source>
        <dbReference type="ARBA" id="ARBA00022448"/>
    </source>
</evidence>
<evidence type="ECO:0000256" key="1">
    <source>
        <dbReference type="ARBA" id="ARBA00004651"/>
    </source>
</evidence>
<feature type="transmembrane region" description="Helical" evidence="11">
    <location>
        <begin position="334"/>
        <end position="354"/>
    </location>
</feature>
<dbReference type="InterPro" id="IPR005829">
    <property type="entry name" value="Sugar_transporter_CS"/>
</dbReference>
<dbReference type="SUPFAM" id="SSF103473">
    <property type="entry name" value="MFS general substrate transporter"/>
    <property type="match status" value="1"/>
</dbReference>
<dbReference type="CDD" id="cd17369">
    <property type="entry name" value="MFS_ShiA_like"/>
    <property type="match status" value="1"/>
</dbReference>
<dbReference type="EMBL" id="BSFQ01000003">
    <property type="protein sequence ID" value="GLL09794.1"/>
    <property type="molecule type" value="Genomic_DNA"/>
</dbReference>
<comment type="similarity">
    <text evidence="2">Belongs to the major facilitator superfamily. Metabolite:H+ Symporter (MHS) family (TC 2.A.1.6) family.</text>
</comment>
<dbReference type="InterPro" id="IPR011701">
    <property type="entry name" value="MFS"/>
</dbReference>
<organism evidence="13 14">
    <name type="scientific">Pseudonocardia halophobica</name>
    <dbReference type="NCBI Taxonomy" id="29401"/>
    <lineage>
        <taxon>Bacteria</taxon>
        <taxon>Bacillati</taxon>
        <taxon>Actinomycetota</taxon>
        <taxon>Actinomycetes</taxon>
        <taxon>Pseudonocardiales</taxon>
        <taxon>Pseudonocardiaceae</taxon>
        <taxon>Pseudonocardia</taxon>
    </lineage>
</organism>
<dbReference type="PROSITE" id="PS00216">
    <property type="entry name" value="SUGAR_TRANSPORT_1"/>
    <property type="match status" value="1"/>
</dbReference>
<dbReference type="PANTHER" id="PTHR43045">
    <property type="entry name" value="SHIKIMATE TRANSPORTER"/>
    <property type="match status" value="1"/>
</dbReference>
<evidence type="ECO:0000256" key="10">
    <source>
        <dbReference type="ARBA" id="ARBA00039918"/>
    </source>
</evidence>
<comment type="function">
    <text evidence="9">May be a proton symporter involved in the uptake of osmolytes such as proline and glycine betaine.</text>
</comment>
<feature type="transmembrane region" description="Helical" evidence="11">
    <location>
        <begin position="94"/>
        <end position="121"/>
    </location>
</feature>
<feature type="transmembrane region" description="Helical" evidence="11">
    <location>
        <begin position="375"/>
        <end position="397"/>
    </location>
</feature>
<evidence type="ECO:0000256" key="8">
    <source>
        <dbReference type="ARBA" id="ARBA00023136"/>
    </source>
</evidence>
<feature type="transmembrane region" description="Helical" evidence="11">
    <location>
        <begin position="159"/>
        <end position="185"/>
    </location>
</feature>
<evidence type="ECO:0000313" key="13">
    <source>
        <dbReference type="EMBL" id="GLL09794.1"/>
    </source>
</evidence>
<dbReference type="RefSeq" id="WP_051737178.1">
    <property type="nucleotide sequence ID" value="NZ_BAAAUZ010000011.1"/>
</dbReference>
<dbReference type="GO" id="GO:0005886">
    <property type="term" value="C:plasma membrane"/>
    <property type="evidence" value="ECO:0007669"/>
    <property type="project" value="UniProtKB-SubCell"/>
</dbReference>
<accession>A0A9W6NUH4</accession>
<keyword evidence="7 11" id="KW-1133">Transmembrane helix</keyword>
<dbReference type="FunFam" id="1.20.1250.20:FF:000001">
    <property type="entry name" value="Dicarboxylate MFS transporter"/>
    <property type="match status" value="1"/>
</dbReference>
<dbReference type="AlphaFoldDB" id="A0A9W6NUH4"/>
<dbReference type="InterPro" id="IPR020846">
    <property type="entry name" value="MFS_dom"/>
</dbReference>
<keyword evidence="8 11" id="KW-0472">Membrane</keyword>
<proteinExistence type="inferred from homology"/>
<dbReference type="Proteomes" id="UP001143463">
    <property type="component" value="Unassembled WGS sequence"/>
</dbReference>
<dbReference type="GO" id="GO:0015293">
    <property type="term" value="F:symporter activity"/>
    <property type="evidence" value="ECO:0007669"/>
    <property type="project" value="UniProtKB-KW"/>
</dbReference>
<feature type="transmembrane region" description="Helical" evidence="11">
    <location>
        <begin position="282"/>
        <end position="304"/>
    </location>
</feature>
<feature type="transmembrane region" description="Helical" evidence="11">
    <location>
        <begin position="311"/>
        <end position="328"/>
    </location>
</feature>
<reference evidence="13" key="2">
    <citation type="submission" date="2023-01" db="EMBL/GenBank/DDBJ databases">
        <authorList>
            <person name="Sun Q."/>
            <person name="Evtushenko L."/>
        </authorList>
    </citation>
    <scope>NUCLEOTIDE SEQUENCE</scope>
    <source>
        <strain evidence="13">VKM Ac-1069</strain>
    </source>
</reference>
<dbReference type="PROSITE" id="PS50850">
    <property type="entry name" value="MFS"/>
    <property type="match status" value="1"/>
</dbReference>
<reference evidence="13" key="1">
    <citation type="journal article" date="2014" name="Int. J. Syst. Evol. Microbiol.">
        <title>Complete genome sequence of Corynebacterium casei LMG S-19264T (=DSM 44701T), isolated from a smear-ripened cheese.</title>
        <authorList>
            <consortium name="US DOE Joint Genome Institute (JGI-PGF)"/>
            <person name="Walter F."/>
            <person name="Albersmeier A."/>
            <person name="Kalinowski J."/>
            <person name="Ruckert C."/>
        </authorList>
    </citation>
    <scope>NUCLEOTIDE SEQUENCE</scope>
    <source>
        <strain evidence="13">VKM Ac-1069</strain>
    </source>
</reference>
<comment type="caution">
    <text evidence="13">The sequence shown here is derived from an EMBL/GenBank/DDBJ whole genome shotgun (WGS) entry which is preliminary data.</text>
</comment>
<feature type="transmembrane region" description="Helical" evidence="11">
    <location>
        <begin position="403"/>
        <end position="424"/>
    </location>
</feature>
<evidence type="ECO:0000256" key="6">
    <source>
        <dbReference type="ARBA" id="ARBA00022847"/>
    </source>
</evidence>
<name>A0A9W6NUH4_9PSEU</name>
<feature type="domain" description="Major facilitator superfamily (MFS) profile" evidence="12">
    <location>
        <begin position="21"/>
        <end position="431"/>
    </location>
</feature>
<feature type="transmembrane region" description="Helical" evidence="11">
    <location>
        <begin position="61"/>
        <end position="82"/>
    </location>
</feature>
<sequence length="431" mass="45125">MAEVDTEGAAVPAVRRAARRVAVASIVGTTMEFYDFTIYGLASALVFGDVFFPAVSPSVGVLSSFATFGVGFLARPLGGILFGHLGDRIGRKKVLVATLLMMGGATVLIGCLPSFGTIGFWAPTLLVLLRLAQGLAYGGEWGGAVLMSFEHVPPQRRGFFASLPQTGLSAGSILGNLAFLLVALLPDPQLQSWGWRIPFWLGAVLVVIGLVVRRRVEESPEFRRTVEADDVPAAPLRAVIRSHPRQILLAAGVMAGISVGTYVTITYSISFAGGLGVEHWKVLLAILVSNVLQLVMVPLAGALSDRYGRRAVFLTGIAVWALLSLGFLPAVSTGLLPVVLVAYLVPYGIGYALTQGPTPAMFAEAFDSRVGYSGISLGFQLGNLVGGFAPFLAALVYEAVGEAVLGVCVCVLLLLAGVSASALVRLAPAAR</sequence>
<dbReference type="Gene3D" id="1.20.1250.20">
    <property type="entry name" value="MFS general substrate transporter like domains"/>
    <property type="match status" value="2"/>
</dbReference>
<evidence type="ECO:0000256" key="4">
    <source>
        <dbReference type="ARBA" id="ARBA00022475"/>
    </source>
</evidence>
<feature type="transmembrane region" description="Helical" evidence="11">
    <location>
        <begin position="247"/>
        <end position="270"/>
    </location>
</feature>
<keyword evidence="14" id="KW-1185">Reference proteome</keyword>
<keyword evidence="5 11" id="KW-0812">Transmembrane</keyword>
<comment type="subcellular location">
    <subcellularLocation>
        <location evidence="1">Cell membrane</location>
        <topology evidence="1">Multi-pass membrane protein</topology>
    </subcellularLocation>
</comment>
<gene>
    <name evidence="13" type="ORF">GCM10017577_09340</name>
</gene>
<keyword evidence="3" id="KW-0813">Transport</keyword>
<evidence type="ECO:0000256" key="7">
    <source>
        <dbReference type="ARBA" id="ARBA00022989"/>
    </source>
</evidence>
<evidence type="ECO:0000256" key="5">
    <source>
        <dbReference type="ARBA" id="ARBA00022692"/>
    </source>
</evidence>
<protein>
    <recommendedName>
        <fullName evidence="10">Putative proline/betaine transporter</fullName>
    </recommendedName>
</protein>